<accession>A0AAE9S9N2</accession>
<organism evidence="1 2">
    <name type="scientific">Acinetobacter pittii</name>
    <name type="common">Acinetobacter genomosp. 3</name>
    <dbReference type="NCBI Taxonomy" id="48296"/>
    <lineage>
        <taxon>Bacteria</taxon>
        <taxon>Pseudomonadati</taxon>
        <taxon>Pseudomonadota</taxon>
        <taxon>Gammaproteobacteria</taxon>
        <taxon>Moraxellales</taxon>
        <taxon>Moraxellaceae</taxon>
        <taxon>Acinetobacter</taxon>
        <taxon>Acinetobacter calcoaceticus/baumannii complex</taxon>
    </lineage>
</organism>
<name>A0AAE9S9N2_ACIPI</name>
<protein>
    <submittedName>
        <fullName evidence="1">Uncharacterized protein</fullName>
    </submittedName>
</protein>
<gene>
    <name evidence="1" type="ORF">MWH18_06675</name>
</gene>
<reference evidence="1" key="1">
    <citation type="submission" date="2022-04" db="EMBL/GenBank/DDBJ databases">
        <title>Emergence of ST220 Acinetobacter pittii strain in bloodstream infection, which co-producing chromosomal NDM-1 and OXA-820 carbapenemases.</title>
        <authorList>
            <person name="Tian C."/>
            <person name="Xing M."/>
            <person name="Fu L."/>
            <person name="Xia D."/>
        </authorList>
    </citation>
    <scope>NUCLEOTIDE SEQUENCE</scope>
    <source>
        <strain evidence="1">TCM</strain>
    </source>
</reference>
<evidence type="ECO:0000313" key="2">
    <source>
        <dbReference type="Proteomes" id="UP001055514"/>
    </source>
</evidence>
<evidence type="ECO:0000313" key="1">
    <source>
        <dbReference type="EMBL" id="USU95936.1"/>
    </source>
</evidence>
<sequence length="46" mass="4889">MKTRENWSHVSKMIGIGSTTSTLLCKAMKVDPDGTVFEASESGAEG</sequence>
<dbReference type="EMBL" id="CP095407">
    <property type="protein sequence ID" value="USU95936.1"/>
    <property type="molecule type" value="Genomic_DNA"/>
</dbReference>
<dbReference type="AlphaFoldDB" id="A0AAE9S9N2"/>
<dbReference type="RefSeq" id="WP_161565984.1">
    <property type="nucleotide sequence ID" value="NZ_CP029610.1"/>
</dbReference>
<dbReference type="Proteomes" id="UP001055514">
    <property type="component" value="Chromosome"/>
</dbReference>
<proteinExistence type="predicted"/>